<dbReference type="PROSITE" id="PS51257">
    <property type="entry name" value="PROKAR_LIPOPROTEIN"/>
    <property type="match status" value="1"/>
</dbReference>
<dbReference type="EMBL" id="UGRY01000002">
    <property type="protein sequence ID" value="SUA72750.1"/>
    <property type="molecule type" value="Genomic_DNA"/>
</dbReference>
<reference evidence="2 3" key="1">
    <citation type="submission" date="2018-06" db="EMBL/GenBank/DDBJ databases">
        <authorList>
            <consortium name="Pathogen Informatics"/>
            <person name="Doyle S."/>
        </authorList>
    </citation>
    <scope>NUCLEOTIDE SEQUENCE [LARGE SCALE GENOMIC DNA]</scope>
    <source>
        <strain evidence="2 3">NCTC1934</strain>
    </source>
</reference>
<name>A0A378Y882_9NOCA</name>
<accession>A0A378Y882</accession>
<sequence length="257" mass="27934">MTPRSSARLTATIGAVIILATGCGGTDTRDTPTTSTSSRPSSGVYEPPDEVRNATVVWSAEPGIDLFSTPATLMRAANESDIIGSYAGLEHAYPGYANALDRPYATRYQVESYRGTIAGTVLNHIQRIQDTGDGYLVEFCALPNAYGQLDDGRYRRWYGRGSALAARFTRTDDTLAPTTSTPTTTTTPSPAPDRMHWQAPTYNVFTGWTISYVVNETSCDDWALSLYPDAPVENEISYSDTPPPVQPAYPGWPTQPD</sequence>
<feature type="compositionally biased region" description="Low complexity" evidence="1">
    <location>
        <begin position="174"/>
        <end position="188"/>
    </location>
</feature>
<evidence type="ECO:0008006" key="4">
    <source>
        <dbReference type="Google" id="ProtNLM"/>
    </source>
</evidence>
<proteinExistence type="predicted"/>
<gene>
    <name evidence="2" type="ORF">NCTC1934_00179</name>
</gene>
<feature type="region of interest" description="Disordered" evidence="1">
    <location>
        <begin position="24"/>
        <end position="49"/>
    </location>
</feature>
<dbReference type="AlphaFoldDB" id="A0A378Y882"/>
<feature type="region of interest" description="Disordered" evidence="1">
    <location>
        <begin position="234"/>
        <end position="257"/>
    </location>
</feature>
<evidence type="ECO:0000313" key="2">
    <source>
        <dbReference type="EMBL" id="SUA72750.1"/>
    </source>
</evidence>
<organism evidence="2 3">
    <name type="scientific">Nocardia otitidiscaviarum</name>
    <dbReference type="NCBI Taxonomy" id="1823"/>
    <lineage>
        <taxon>Bacteria</taxon>
        <taxon>Bacillati</taxon>
        <taxon>Actinomycetota</taxon>
        <taxon>Actinomycetes</taxon>
        <taxon>Mycobacteriales</taxon>
        <taxon>Nocardiaceae</taxon>
        <taxon>Nocardia</taxon>
    </lineage>
</organism>
<keyword evidence="3" id="KW-1185">Reference proteome</keyword>
<evidence type="ECO:0000313" key="3">
    <source>
        <dbReference type="Proteomes" id="UP000255467"/>
    </source>
</evidence>
<protein>
    <recommendedName>
        <fullName evidence="4">Lipoprotein</fullName>
    </recommendedName>
</protein>
<dbReference type="Proteomes" id="UP000255467">
    <property type="component" value="Unassembled WGS sequence"/>
</dbReference>
<feature type="region of interest" description="Disordered" evidence="1">
    <location>
        <begin position="169"/>
        <end position="196"/>
    </location>
</feature>
<evidence type="ECO:0000256" key="1">
    <source>
        <dbReference type="SAM" id="MobiDB-lite"/>
    </source>
</evidence>
<feature type="compositionally biased region" description="Low complexity" evidence="1">
    <location>
        <begin position="31"/>
        <end position="42"/>
    </location>
</feature>